<evidence type="ECO:0008006" key="3">
    <source>
        <dbReference type="Google" id="ProtNLM"/>
    </source>
</evidence>
<organism evidence="1 2">
    <name type="scientific">Varibaculum cambriense</name>
    <dbReference type="NCBI Taxonomy" id="184870"/>
    <lineage>
        <taxon>Bacteria</taxon>
        <taxon>Bacillati</taxon>
        <taxon>Actinomycetota</taxon>
        <taxon>Actinomycetes</taxon>
        <taxon>Actinomycetales</taxon>
        <taxon>Actinomycetaceae</taxon>
        <taxon>Varibaculum</taxon>
    </lineage>
</organism>
<evidence type="ECO:0000313" key="1">
    <source>
        <dbReference type="EMBL" id="KXB79486.1"/>
    </source>
</evidence>
<dbReference type="EMBL" id="LSDN01000025">
    <property type="protein sequence ID" value="KXB79486.1"/>
    <property type="molecule type" value="Genomic_DNA"/>
</dbReference>
<protein>
    <recommendedName>
        <fullName evidence="3">DUF3800 domain-containing protein</fullName>
    </recommendedName>
</protein>
<dbReference type="AlphaFoldDB" id="A0AB34WX65"/>
<dbReference type="Pfam" id="PF12686">
    <property type="entry name" value="DUF3800"/>
    <property type="match status" value="1"/>
</dbReference>
<dbReference type="InterPro" id="IPR024524">
    <property type="entry name" value="DUF3800"/>
</dbReference>
<proteinExistence type="predicted"/>
<comment type="caution">
    <text evidence="1">The sequence shown here is derived from an EMBL/GenBank/DDBJ whole genome shotgun (WGS) entry which is preliminary data.</text>
</comment>
<gene>
    <name evidence="1" type="ORF">HMPREF1862_01780</name>
</gene>
<reference evidence="1 2" key="1">
    <citation type="submission" date="2016-01" db="EMBL/GenBank/DDBJ databases">
        <authorList>
            <person name="Mitreva M."/>
            <person name="Pepin K.H."/>
            <person name="Mihindukulasuriya K.A."/>
            <person name="Fulton R."/>
            <person name="Fronick C."/>
            <person name="O'Laughlin M."/>
            <person name="Miner T."/>
            <person name="Herter B."/>
            <person name="Rosa B.A."/>
            <person name="Cordes M."/>
            <person name="Tomlinson C."/>
            <person name="Wollam A."/>
            <person name="Palsikar V.B."/>
            <person name="Mardis E.R."/>
            <person name="Wilson R.K."/>
        </authorList>
    </citation>
    <scope>NUCLEOTIDE SEQUENCE [LARGE SCALE GENOMIC DNA]</scope>
    <source>
        <strain evidence="1 2">DNF00696</strain>
    </source>
</reference>
<name>A0AB34WX65_9ACTO</name>
<accession>A0AB34WX65</accession>
<sequence length="282" mass="31627">MKGNIMFKAYPTDNDVITASKWSRQGNPDIHCLVKNNFNPSSSPYNSSVSTYLPPDINISSIFIDESGSRNSKGGFFVIGFVKVRKQALLAREIRQVRQKHHCHNEIKFSSIKTRDLPFYNDLAELIAQSDVRLGGSVYNSTSGFTSRKETWKQQADMARRLVVANINRKGELVNVFLDLVQTPRGQSVAEIVKHDANRVLGGRCVIEAYDMDSRSTDLLQIADLVASSIAYERKNANKPDVKPGKRVSAKAHFSARLRRALELDSFDDTHHGKINILTMNS</sequence>
<evidence type="ECO:0000313" key="2">
    <source>
        <dbReference type="Proteomes" id="UP000070572"/>
    </source>
</evidence>
<dbReference type="Proteomes" id="UP000070572">
    <property type="component" value="Unassembled WGS sequence"/>
</dbReference>